<evidence type="ECO:0000256" key="1">
    <source>
        <dbReference type="SAM" id="SignalP"/>
    </source>
</evidence>
<feature type="signal peptide" evidence="1">
    <location>
        <begin position="1"/>
        <end position="19"/>
    </location>
</feature>
<gene>
    <name evidence="2" type="ORF">PHYPA_007773</name>
</gene>
<dbReference type="AlphaFoldDB" id="A0A2K1KJZ4"/>
<reference evidence="2 4" key="2">
    <citation type="journal article" date="2018" name="Plant J.">
        <title>The Physcomitrella patens chromosome-scale assembly reveals moss genome structure and evolution.</title>
        <authorList>
            <person name="Lang D."/>
            <person name="Ullrich K.K."/>
            <person name="Murat F."/>
            <person name="Fuchs J."/>
            <person name="Jenkins J."/>
            <person name="Haas F.B."/>
            <person name="Piednoel M."/>
            <person name="Gundlach H."/>
            <person name="Van Bel M."/>
            <person name="Meyberg R."/>
            <person name="Vives C."/>
            <person name="Morata J."/>
            <person name="Symeonidi A."/>
            <person name="Hiss M."/>
            <person name="Muchero W."/>
            <person name="Kamisugi Y."/>
            <person name="Saleh O."/>
            <person name="Blanc G."/>
            <person name="Decker E.L."/>
            <person name="van Gessel N."/>
            <person name="Grimwood J."/>
            <person name="Hayes R.D."/>
            <person name="Graham S.W."/>
            <person name="Gunter L.E."/>
            <person name="McDaniel S.F."/>
            <person name="Hoernstein S.N.W."/>
            <person name="Larsson A."/>
            <person name="Li F.W."/>
            <person name="Perroud P.F."/>
            <person name="Phillips J."/>
            <person name="Ranjan P."/>
            <person name="Rokshar D.S."/>
            <person name="Rothfels C.J."/>
            <person name="Schneider L."/>
            <person name="Shu S."/>
            <person name="Stevenson D.W."/>
            <person name="Thummler F."/>
            <person name="Tillich M."/>
            <person name="Villarreal Aguilar J.C."/>
            <person name="Widiez T."/>
            <person name="Wong G.K."/>
            <person name="Wymore A."/>
            <person name="Zhang Y."/>
            <person name="Zimmer A.D."/>
            <person name="Quatrano R.S."/>
            <person name="Mayer K.F.X."/>
            <person name="Goodstein D."/>
            <person name="Casacuberta J.M."/>
            <person name="Vandepoele K."/>
            <person name="Reski R."/>
            <person name="Cuming A.C."/>
            <person name="Tuskan G.A."/>
            <person name="Maumus F."/>
            <person name="Salse J."/>
            <person name="Schmutz J."/>
            <person name="Rensing S.A."/>
        </authorList>
    </citation>
    <scope>NUCLEOTIDE SEQUENCE [LARGE SCALE GENOMIC DNA]</scope>
    <source>
        <strain evidence="3 4">cv. Gransden 2004</strain>
    </source>
</reference>
<dbReference type="GO" id="GO:0009570">
    <property type="term" value="C:chloroplast stroma"/>
    <property type="evidence" value="ECO:0000318"/>
    <property type="project" value="GO_Central"/>
</dbReference>
<dbReference type="PANTHER" id="PTHR47317:SF1">
    <property type="entry name" value="PROTEIN LHCP TRANSLOCATION DEFECT"/>
    <property type="match status" value="1"/>
</dbReference>
<dbReference type="Proteomes" id="UP000006727">
    <property type="component" value="Chromosome 5"/>
</dbReference>
<keyword evidence="1" id="KW-0732">Signal</keyword>
<dbReference type="SUPFAM" id="SSF48403">
    <property type="entry name" value="Ankyrin repeat"/>
    <property type="match status" value="1"/>
</dbReference>
<feature type="chain" id="PRO_5036319061" evidence="1">
    <location>
        <begin position="20"/>
        <end position="184"/>
    </location>
</feature>
<dbReference type="PANTHER" id="PTHR47317">
    <property type="entry name" value="PROTEIN LHCP TRANSLOCATION DEFECT"/>
    <property type="match status" value="1"/>
</dbReference>
<name>A0A2K1KJZ4_PHYPA</name>
<keyword evidence="4" id="KW-1185">Reference proteome</keyword>
<dbReference type="InParanoid" id="A0A2K1KJZ4"/>
<reference evidence="2 4" key="1">
    <citation type="journal article" date="2008" name="Science">
        <title>The Physcomitrella genome reveals evolutionary insights into the conquest of land by plants.</title>
        <authorList>
            <person name="Rensing S."/>
            <person name="Lang D."/>
            <person name="Zimmer A."/>
            <person name="Terry A."/>
            <person name="Salamov A."/>
            <person name="Shapiro H."/>
            <person name="Nishiyama T."/>
            <person name="Perroud P.-F."/>
            <person name="Lindquist E."/>
            <person name="Kamisugi Y."/>
            <person name="Tanahashi T."/>
            <person name="Sakakibara K."/>
            <person name="Fujita T."/>
            <person name="Oishi K."/>
            <person name="Shin-I T."/>
            <person name="Kuroki Y."/>
            <person name="Toyoda A."/>
            <person name="Suzuki Y."/>
            <person name="Hashimoto A."/>
            <person name="Yamaguchi K."/>
            <person name="Sugano A."/>
            <person name="Kohara Y."/>
            <person name="Fujiyama A."/>
            <person name="Anterola A."/>
            <person name="Aoki S."/>
            <person name="Ashton N."/>
            <person name="Barbazuk W.B."/>
            <person name="Barker E."/>
            <person name="Bennetzen J."/>
            <person name="Bezanilla M."/>
            <person name="Blankenship R."/>
            <person name="Cho S.H."/>
            <person name="Dutcher S."/>
            <person name="Estelle M."/>
            <person name="Fawcett J.A."/>
            <person name="Gundlach H."/>
            <person name="Hanada K."/>
            <person name="Heyl A."/>
            <person name="Hicks K.A."/>
            <person name="Hugh J."/>
            <person name="Lohr M."/>
            <person name="Mayer K."/>
            <person name="Melkozernov A."/>
            <person name="Murata T."/>
            <person name="Nelson D."/>
            <person name="Pils B."/>
            <person name="Prigge M."/>
            <person name="Reiss B."/>
            <person name="Renner T."/>
            <person name="Rombauts S."/>
            <person name="Rushton P."/>
            <person name="Sanderfoot A."/>
            <person name="Schween G."/>
            <person name="Shiu S.-H."/>
            <person name="Stueber K."/>
            <person name="Theodoulou F.L."/>
            <person name="Tu H."/>
            <person name="Van de Peer Y."/>
            <person name="Verrier P.J."/>
            <person name="Waters E."/>
            <person name="Wood A."/>
            <person name="Yang L."/>
            <person name="Cove D."/>
            <person name="Cuming A."/>
            <person name="Hasebe M."/>
            <person name="Lucas S."/>
            <person name="Mishler D.B."/>
            <person name="Reski R."/>
            <person name="Grigoriev I."/>
            <person name="Quatrano R.S."/>
            <person name="Boore J.L."/>
        </authorList>
    </citation>
    <scope>NUCLEOTIDE SEQUENCE [LARGE SCALE GENOMIC DNA]</scope>
    <source>
        <strain evidence="3 4">cv. Gransden 2004</strain>
    </source>
</reference>
<dbReference type="Gramene" id="Pp3c5_16520V3.1">
    <property type="protein sequence ID" value="Pp3c5_16520V3.1"/>
    <property type="gene ID" value="Pp3c5_16520"/>
</dbReference>
<dbReference type="PaxDb" id="3218-PP1S116_33V6.1"/>
<dbReference type="STRING" id="3218.A0A2K1KJZ4"/>
<dbReference type="Gene3D" id="1.25.40.20">
    <property type="entry name" value="Ankyrin repeat-containing domain"/>
    <property type="match status" value="1"/>
</dbReference>
<dbReference type="EnsemblPlants" id="Pp3c5_16520V3.2">
    <property type="protein sequence ID" value="Pp3c5_16520V3.2"/>
    <property type="gene ID" value="Pp3c5_16520"/>
</dbReference>
<dbReference type="InterPro" id="IPR044242">
    <property type="entry name" value="LTD-like"/>
</dbReference>
<dbReference type="GO" id="GO:0009941">
    <property type="term" value="C:chloroplast envelope"/>
    <property type="evidence" value="ECO:0000318"/>
    <property type="project" value="GO_Central"/>
</dbReference>
<organism evidence="2">
    <name type="scientific">Physcomitrium patens</name>
    <name type="common">Spreading-leaved earth moss</name>
    <name type="synonym">Physcomitrella patens</name>
    <dbReference type="NCBI Taxonomy" id="3218"/>
    <lineage>
        <taxon>Eukaryota</taxon>
        <taxon>Viridiplantae</taxon>
        <taxon>Streptophyta</taxon>
        <taxon>Embryophyta</taxon>
        <taxon>Bryophyta</taxon>
        <taxon>Bryophytina</taxon>
        <taxon>Bryopsida</taxon>
        <taxon>Funariidae</taxon>
        <taxon>Funariales</taxon>
        <taxon>Funariaceae</taxon>
        <taxon>Physcomitrium</taxon>
    </lineage>
</organism>
<evidence type="ECO:0000313" key="4">
    <source>
        <dbReference type="Proteomes" id="UP000006727"/>
    </source>
</evidence>
<sequence length="184" mass="19107">MVALLQASALSVPAAFALAAVSNSASGARPCSSSNNSSLLSGFAGRCVGSSSCSRSLGPQNGSRVSAWFKFGTNGASSKEAGIYGSQKRADYDESDVEQYFNYMGMLATEGTYDKMYALLNQGIPAVDILLMMAANEGDQPKVEELIEAGADGSVKNNEGKSALDLASNEVIRELIAKSVKANA</sequence>
<evidence type="ECO:0000313" key="2">
    <source>
        <dbReference type="EMBL" id="PNR54097.1"/>
    </source>
</evidence>
<proteinExistence type="predicted"/>
<accession>A0A2K1KJZ4</accession>
<protein>
    <submittedName>
        <fullName evidence="2 3">Uncharacterized protein</fullName>
    </submittedName>
</protein>
<evidence type="ECO:0000313" key="3">
    <source>
        <dbReference type="EnsemblPlants" id="Pp3c5_16520V3.1"/>
    </source>
</evidence>
<dbReference type="InterPro" id="IPR036770">
    <property type="entry name" value="Ankyrin_rpt-contain_sf"/>
</dbReference>
<dbReference type="EnsemblPlants" id="Pp3c5_16520V3.1">
    <property type="protein sequence ID" value="Pp3c5_16520V3.1"/>
    <property type="gene ID" value="Pp3c5_16520"/>
</dbReference>
<dbReference type="OMA" id="GPTCFFK"/>
<dbReference type="Gramene" id="Pp3c5_16520V3.2">
    <property type="protein sequence ID" value="Pp3c5_16520V3.2"/>
    <property type="gene ID" value="Pp3c5_16520"/>
</dbReference>
<dbReference type="GO" id="GO:0006886">
    <property type="term" value="P:intracellular protein transport"/>
    <property type="evidence" value="ECO:0000318"/>
    <property type="project" value="GO_Central"/>
</dbReference>
<dbReference type="FunCoup" id="A0A2K1KJZ4">
    <property type="interactions" value="1411"/>
</dbReference>
<dbReference type="EMBL" id="ABEU02000005">
    <property type="protein sequence ID" value="PNR54097.1"/>
    <property type="molecule type" value="Genomic_DNA"/>
</dbReference>
<dbReference type="GO" id="GO:0090391">
    <property type="term" value="P:granum assembly"/>
    <property type="evidence" value="ECO:0000318"/>
    <property type="project" value="GO_Central"/>
</dbReference>
<reference evidence="3" key="3">
    <citation type="submission" date="2020-12" db="UniProtKB">
        <authorList>
            <consortium name="EnsemblPlants"/>
        </authorList>
    </citation>
    <scope>IDENTIFICATION</scope>
</reference>